<dbReference type="GO" id="GO:0005886">
    <property type="term" value="C:plasma membrane"/>
    <property type="evidence" value="ECO:0007669"/>
    <property type="project" value="UniProtKB-SubCell"/>
</dbReference>
<dbReference type="RefSeq" id="WP_162218152.1">
    <property type="nucleotide sequence ID" value="NZ_JAAEHK010000007.1"/>
</dbReference>
<evidence type="ECO:0000256" key="6">
    <source>
        <dbReference type="ARBA" id="ARBA00022475"/>
    </source>
</evidence>
<dbReference type="OrthoDB" id="9815607at2"/>
<comment type="caution">
    <text evidence="14">The sequence shown here is derived from an EMBL/GenBank/DDBJ whole genome shotgun (WGS) entry which is preliminary data.</text>
</comment>
<evidence type="ECO:0000256" key="5">
    <source>
        <dbReference type="ARBA" id="ARBA00022448"/>
    </source>
</evidence>
<dbReference type="InterPro" id="IPR052075">
    <property type="entry name" value="Heme_exporter_D"/>
</dbReference>
<comment type="subcellular location">
    <subcellularLocation>
        <location evidence="2 12">Cell inner membrane</location>
        <topology evidence="2 12">Single-pass membrane protein</topology>
    </subcellularLocation>
</comment>
<evidence type="ECO:0000313" key="14">
    <source>
        <dbReference type="EMBL" id="NDL70255.1"/>
    </source>
</evidence>
<evidence type="ECO:0000313" key="15">
    <source>
        <dbReference type="Proteomes" id="UP000480312"/>
    </source>
</evidence>
<evidence type="ECO:0000256" key="3">
    <source>
        <dbReference type="ARBA" id="ARBA00008741"/>
    </source>
</evidence>
<dbReference type="PANTHER" id="PTHR37531:SF1">
    <property type="entry name" value="HEME EXPORTER PROTEIN D"/>
    <property type="match status" value="1"/>
</dbReference>
<comment type="function">
    <text evidence="1 12">Required for the export of heme to the periplasm for the biogenesis of c-type cytochromes.</text>
</comment>
<evidence type="ECO:0000256" key="12">
    <source>
        <dbReference type="RuleBase" id="RU363101"/>
    </source>
</evidence>
<keyword evidence="8 12" id="KW-0812">Transmembrane</keyword>
<protein>
    <recommendedName>
        <fullName evidence="4 12">Heme exporter protein D</fullName>
    </recommendedName>
</protein>
<dbReference type="Proteomes" id="UP000480312">
    <property type="component" value="Unassembled WGS sequence"/>
</dbReference>
<dbReference type="NCBIfam" id="TIGR03141">
    <property type="entry name" value="cytochro_ccmD"/>
    <property type="match status" value="1"/>
</dbReference>
<dbReference type="EMBL" id="JAAEHK010000007">
    <property type="protein sequence ID" value="NDL70255.1"/>
    <property type="molecule type" value="Genomic_DNA"/>
</dbReference>
<keyword evidence="5 12" id="KW-0813">Transport</keyword>
<name>A0A7C9P7Z3_9GAMM</name>
<evidence type="ECO:0000256" key="4">
    <source>
        <dbReference type="ARBA" id="ARBA00016461"/>
    </source>
</evidence>
<feature type="transmembrane region" description="Helical" evidence="12">
    <location>
        <begin position="20"/>
        <end position="37"/>
    </location>
</feature>
<evidence type="ECO:0000256" key="8">
    <source>
        <dbReference type="ARBA" id="ARBA00022692"/>
    </source>
</evidence>
<dbReference type="Pfam" id="PF04995">
    <property type="entry name" value="CcmD"/>
    <property type="match status" value="1"/>
</dbReference>
<evidence type="ECO:0000256" key="7">
    <source>
        <dbReference type="ARBA" id="ARBA00022519"/>
    </source>
</evidence>
<evidence type="ECO:0000256" key="2">
    <source>
        <dbReference type="ARBA" id="ARBA00004377"/>
    </source>
</evidence>
<feature type="region of interest" description="Disordered" evidence="13">
    <location>
        <begin position="60"/>
        <end position="88"/>
    </location>
</feature>
<organism evidence="14 15">
    <name type="scientific">Vreelandella alkaliphila</name>
    <dbReference type="NCBI Taxonomy" id="272774"/>
    <lineage>
        <taxon>Bacteria</taxon>
        <taxon>Pseudomonadati</taxon>
        <taxon>Pseudomonadota</taxon>
        <taxon>Gammaproteobacteria</taxon>
        <taxon>Oceanospirillales</taxon>
        <taxon>Halomonadaceae</taxon>
        <taxon>Vreelandella</taxon>
    </lineage>
</organism>
<evidence type="ECO:0000256" key="1">
    <source>
        <dbReference type="ARBA" id="ARBA00002442"/>
    </source>
</evidence>
<dbReference type="GO" id="GO:1903607">
    <property type="term" value="P:cytochrome c biosynthetic process"/>
    <property type="evidence" value="ECO:0007669"/>
    <property type="project" value="TreeGrafter"/>
</dbReference>
<dbReference type="GO" id="GO:0015886">
    <property type="term" value="P:heme transport"/>
    <property type="evidence" value="ECO:0007669"/>
    <property type="project" value="InterPro"/>
</dbReference>
<evidence type="ECO:0000256" key="13">
    <source>
        <dbReference type="SAM" id="MobiDB-lite"/>
    </source>
</evidence>
<gene>
    <name evidence="14" type="primary">ccmD</name>
    <name evidence="14" type="ORF">GPL32_06985</name>
</gene>
<keyword evidence="10 12" id="KW-1133">Transmembrane helix</keyword>
<dbReference type="PANTHER" id="PTHR37531">
    <property type="entry name" value="HEME EXPORTER PROTEIN D"/>
    <property type="match status" value="1"/>
</dbReference>
<keyword evidence="11 12" id="KW-0472">Membrane</keyword>
<feature type="compositionally biased region" description="Polar residues" evidence="13">
    <location>
        <begin position="71"/>
        <end position="81"/>
    </location>
</feature>
<dbReference type="GO" id="GO:0017004">
    <property type="term" value="P:cytochrome complex assembly"/>
    <property type="evidence" value="ECO:0007669"/>
    <property type="project" value="UniProtKB-KW"/>
</dbReference>
<accession>A0A7C9P7Z3</accession>
<dbReference type="AlphaFoldDB" id="A0A7C9P7Z3"/>
<evidence type="ECO:0000256" key="11">
    <source>
        <dbReference type="ARBA" id="ARBA00023136"/>
    </source>
</evidence>
<reference evidence="14 15" key="1">
    <citation type="submission" date="2020-01" db="EMBL/GenBank/DDBJ databases">
        <title>Whole genome sequencing of Halomonas alkaliphila strain LS44.</title>
        <authorList>
            <person name="Kumar S."/>
            <person name="Paul D."/>
            <person name="Shouche Y."/>
            <person name="Suryavanshi M.V."/>
        </authorList>
    </citation>
    <scope>NUCLEOTIDE SEQUENCE [LARGE SCALE GENOMIC DNA]</scope>
    <source>
        <strain evidence="14 15">LS44</strain>
    </source>
</reference>
<evidence type="ECO:0000256" key="9">
    <source>
        <dbReference type="ARBA" id="ARBA00022748"/>
    </source>
</evidence>
<proteinExistence type="inferred from homology"/>
<evidence type="ECO:0000256" key="10">
    <source>
        <dbReference type="ARBA" id="ARBA00022989"/>
    </source>
</evidence>
<keyword evidence="7 12" id="KW-0997">Cell inner membrane</keyword>
<keyword evidence="9 12" id="KW-0201">Cytochrome c-type biogenesis</keyword>
<sequence>MAFSSLNEFLAMGGHGPYVWAAWGVTALLMLVIVWHARHERRQLLRGVKRRVRRENAHRDALQRGAVAHSPTAQVPVNSVQGDVRNDA</sequence>
<comment type="similarity">
    <text evidence="3 12">Belongs to the CcmD/CycX/HelD family.</text>
</comment>
<keyword evidence="6 12" id="KW-1003">Cell membrane</keyword>
<dbReference type="InterPro" id="IPR007078">
    <property type="entry name" value="Haem_export_protD_CcmD"/>
</dbReference>